<protein>
    <submittedName>
        <fullName evidence="1">Uncharacterized protein</fullName>
    </submittedName>
</protein>
<dbReference type="AlphaFoldDB" id="A0A9D2G5L2"/>
<reference evidence="1" key="2">
    <citation type="submission" date="2021-04" db="EMBL/GenBank/DDBJ databases">
        <authorList>
            <person name="Gilroy R."/>
        </authorList>
    </citation>
    <scope>NUCLEOTIDE SEQUENCE</scope>
    <source>
        <strain evidence="1">ChiW7-2402</strain>
    </source>
</reference>
<name>A0A9D2G5L2_9FIRM</name>
<comment type="caution">
    <text evidence="1">The sequence shown here is derived from an EMBL/GenBank/DDBJ whole genome shotgun (WGS) entry which is preliminary data.</text>
</comment>
<accession>A0A9D2G5L2</accession>
<sequence>MAHDVSGSTYEFEVALPEYAEDVPEEAKAMGLFAVAFFSEAAKGSTLTFRENGTAVLHKQEGSKGKDTEGTYTQEGDKLTLKGFPKFPEEGLVEEDALDFVQGDKNDKTGRMHLRFKKV</sequence>
<proteinExistence type="predicted"/>
<dbReference type="EMBL" id="DXBB01000130">
    <property type="protein sequence ID" value="HIZ73588.1"/>
    <property type="molecule type" value="Genomic_DNA"/>
</dbReference>
<evidence type="ECO:0000313" key="1">
    <source>
        <dbReference type="EMBL" id="HIZ73588.1"/>
    </source>
</evidence>
<dbReference type="Proteomes" id="UP000824102">
    <property type="component" value="Unassembled WGS sequence"/>
</dbReference>
<reference evidence="1" key="1">
    <citation type="journal article" date="2021" name="PeerJ">
        <title>Extensive microbial diversity within the chicken gut microbiome revealed by metagenomics and culture.</title>
        <authorList>
            <person name="Gilroy R."/>
            <person name="Ravi A."/>
            <person name="Getino M."/>
            <person name="Pursley I."/>
            <person name="Horton D.L."/>
            <person name="Alikhan N.F."/>
            <person name="Baker D."/>
            <person name="Gharbi K."/>
            <person name="Hall N."/>
            <person name="Watson M."/>
            <person name="Adriaenssens E.M."/>
            <person name="Foster-Nyarko E."/>
            <person name="Jarju S."/>
            <person name="Secka A."/>
            <person name="Antonio M."/>
            <person name="Oren A."/>
            <person name="Chaudhuri R.R."/>
            <person name="La Ragione R."/>
            <person name="Hildebrand F."/>
            <person name="Pallen M.J."/>
        </authorList>
    </citation>
    <scope>NUCLEOTIDE SEQUENCE</scope>
    <source>
        <strain evidence="1">ChiW7-2402</strain>
    </source>
</reference>
<organism evidence="1 2">
    <name type="scientific">Candidatus Gallimonas intestinavium</name>
    <dbReference type="NCBI Taxonomy" id="2838603"/>
    <lineage>
        <taxon>Bacteria</taxon>
        <taxon>Bacillati</taxon>
        <taxon>Bacillota</taxon>
        <taxon>Clostridia</taxon>
        <taxon>Candidatus Gallimonas</taxon>
    </lineage>
</organism>
<evidence type="ECO:0000313" key="2">
    <source>
        <dbReference type="Proteomes" id="UP000824102"/>
    </source>
</evidence>
<gene>
    <name evidence="1" type="ORF">H9964_08410</name>
</gene>